<feature type="compositionally biased region" description="Basic residues" evidence="1">
    <location>
        <begin position="244"/>
        <end position="255"/>
    </location>
</feature>
<keyword evidence="2" id="KW-1133">Transmembrane helix</keyword>
<evidence type="ECO:0000313" key="4">
    <source>
        <dbReference type="Proteomes" id="UP000834106"/>
    </source>
</evidence>
<evidence type="ECO:0000256" key="1">
    <source>
        <dbReference type="SAM" id="MobiDB-lite"/>
    </source>
</evidence>
<feature type="region of interest" description="Disordered" evidence="1">
    <location>
        <begin position="224"/>
        <end position="255"/>
    </location>
</feature>
<keyword evidence="4" id="KW-1185">Reference proteome</keyword>
<evidence type="ECO:0000313" key="3">
    <source>
        <dbReference type="EMBL" id="CAI9777186.1"/>
    </source>
</evidence>
<feature type="transmembrane region" description="Helical" evidence="2">
    <location>
        <begin position="161"/>
        <end position="180"/>
    </location>
</feature>
<dbReference type="AlphaFoldDB" id="A0AAD1ZZ74"/>
<organism evidence="3 4">
    <name type="scientific">Fraxinus pennsylvanica</name>
    <dbReference type="NCBI Taxonomy" id="56036"/>
    <lineage>
        <taxon>Eukaryota</taxon>
        <taxon>Viridiplantae</taxon>
        <taxon>Streptophyta</taxon>
        <taxon>Embryophyta</taxon>
        <taxon>Tracheophyta</taxon>
        <taxon>Spermatophyta</taxon>
        <taxon>Magnoliopsida</taxon>
        <taxon>eudicotyledons</taxon>
        <taxon>Gunneridae</taxon>
        <taxon>Pentapetalae</taxon>
        <taxon>asterids</taxon>
        <taxon>lamiids</taxon>
        <taxon>Lamiales</taxon>
        <taxon>Oleaceae</taxon>
        <taxon>Oleeae</taxon>
        <taxon>Fraxinus</taxon>
    </lineage>
</organism>
<dbReference type="EMBL" id="OU503050">
    <property type="protein sequence ID" value="CAI9777186.1"/>
    <property type="molecule type" value="Genomic_DNA"/>
</dbReference>
<evidence type="ECO:0008006" key="5">
    <source>
        <dbReference type="Google" id="ProtNLM"/>
    </source>
</evidence>
<keyword evidence="2" id="KW-0812">Transmembrane</keyword>
<dbReference type="InterPro" id="IPR045880">
    <property type="entry name" value="ZCF37"/>
</dbReference>
<keyword evidence="2" id="KW-0472">Membrane</keyword>
<dbReference type="PANTHER" id="PTHR35275">
    <property type="entry name" value="ZCF37"/>
    <property type="match status" value="1"/>
</dbReference>
<name>A0AAD1ZZ74_9LAMI</name>
<feature type="region of interest" description="Disordered" evidence="1">
    <location>
        <begin position="1"/>
        <end position="38"/>
    </location>
</feature>
<sequence>MFICGSGSFNQVEDDHPETPCSTPKRSKKGTSFFRNKSKNPYAGRGLDKFYTLLADLDEKRQKIYAQNGSEDISFVRFVYSYSNDVKPIVVKVKEKKQEKTNISDVKIQQNLSQVQSDKPTVETLKAPNAASTDTDQVSEPRRKHKCLACRNFKWQKLRQPYYYVPMIIILILILLLLYGRSFAILCTSIGWYLIPTTKGESSSSRKPKRKKAYVRKLSEKKIVNNEGLSSPRSVINGPTDHHKSPRQHGHRRNW</sequence>
<dbReference type="Proteomes" id="UP000834106">
    <property type="component" value="Chromosome 15"/>
</dbReference>
<accession>A0AAD1ZZ74</accession>
<reference evidence="3" key="1">
    <citation type="submission" date="2023-05" db="EMBL/GenBank/DDBJ databases">
        <authorList>
            <person name="Huff M."/>
        </authorList>
    </citation>
    <scope>NUCLEOTIDE SEQUENCE</scope>
</reference>
<gene>
    <name evidence="3" type="ORF">FPE_LOCUS24616</name>
</gene>
<evidence type="ECO:0000256" key="2">
    <source>
        <dbReference type="SAM" id="Phobius"/>
    </source>
</evidence>
<dbReference type="PANTHER" id="PTHR35275:SF1">
    <property type="entry name" value="OS07G0585900 PROTEIN"/>
    <property type="match status" value="1"/>
</dbReference>
<protein>
    <recommendedName>
        <fullName evidence="5">ZCF37</fullName>
    </recommendedName>
</protein>
<proteinExistence type="predicted"/>